<evidence type="ECO:0000313" key="2">
    <source>
        <dbReference type="Proteomes" id="UP000016511"/>
    </source>
</evidence>
<evidence type="ECO:0000313" key="1">
    <source>
        <dbReference type="EMBL" id="ERI06718.1"/>
    </source>
</evidence>
<dbReference type="HOGENOM" id="CLU_2582051_0_0_9"/>
<comment type="caution">
    <text evidence="1">The sequence shown here is derived from an EMBL/GenBank/DDBJ whole genome shotgun (WGS) entry which is preliminary data.</text>
</comment>
<gene>
    <name evidence="1" type="ORF">HMPREF0083_05204</name>
</gene>
<organism evidence="1 2">
    <name type="scientific">Aneurinibacillus aneurinilyticus ATCC 12856</name>
    <dbReference type="NCBI Taxonomy" id="649747"/>
    <lineage>
        <taxon>Bacteria</taxon>
        <taxon>Bacillati</taxon>
        <taxon>Bacillota</taxon>
        <taxon>Bacilli</taxon>
        <taxon>Bacillales</taxon>
        <taxon>Paenibacillaceae</taxon>
        <taxon>Aneurinibacillus group</taxon>
        <taxon>Aneurinibacillus</taxon>
    </lineage>
</organism>
<proteinExistence type="predicted"/>
<name>U1WWU7_ANEAE</name>
<reference evidence="1 2" key="1">
    <citation type="submission" date="2013-08" db="EMBL/GenBank/DDBJ databases">
        <authorList>
            <person name="Weinstock G."/>
            <person name="Sodergren E."/>
            <person name="Wylie T."/>
            <person name="Fulton L."/>
            <person name="Fulton R."/>
            <person name="Fronick C."/>
            <person name="O'Laughlin M."/>
            <person name="Godfrey J."/>
            <person name="Miner T."/>
            <person name="Herter B."/>
            <person name="Appelbaum E."/>
            <person name="Cordes M."/>
            <person name="Lek S."/>
            <person name="Wollam A."/>
            <person name="Pepin K.H."/>
            <person name="Palsikar V.B."/>
            <person name="Mitreva M."/>
            <person name="Wilson R.K."/>
        </authorList>
    </citation>
    <scope>NUCLEOTIDE SEQUENCE [LARGE SCALE GENOMIC DNA]</scope>
    <source>
        <strain evidence="1 2">ATCC 12856</strain>
    </source>
</reference>
<accession>U1WWU7</accession>
<dbReference type="Proteomes" id="UP000016511">
    <property type="component" value="Unassembled WGS sequence"/>
</dbReference>
<sequence>MITWLEVGNSKKRRGWMRPALQQKKGQHVFFRPLIFSVFYYLLPQKFVDLSNQMYIAYLSHRLQNLFISFVYNKVKLQLV</sequence>
<dbReference type="EMBL" id="AWSJ01000318">
    <property type="protein sequence ID" value="ERI06718.1"/>
    <property type="molecule type" value="Genomic_DNA"/>
</dbReference>
<protein>
    <submittedName>
        <fullName evidence="1">Uncharacterized protein</fullName>
    </submittedName>
</protein>
<dbReference type="AlphaFoldDB" id="U1WWU7"/>
<keyword evidence="2" id="KW-1185">Reference proteome</keyword>